<dbReference type="STRING" id="1197717.BED41_14305"/>
<dbReference type="InterPro" id="IPR013108">
    <property type="entry name" value="Amidohydro_3"/>
</dbReference>
<dbReference type="InterPro" id="IPR032466">
    <property type="entry name" value="Metal_Hydrolase"/>
</dbReference>
<dbReference type="SUPFAM" id="SSF51556">
    <property type="entry name" value="Metallo-dependent hydrolases"/>
    <property type="match status" value="1"/>
</dbReference>
<dbReference type="Pfam" id="PF07969">
    <property type="entry name" value="Amidohydro_3"/>
    <property type="match status" value="1"/>
</dbReference>
<dbReference type="Gene3D" id="3.20.20.140">
    <property type="entry name" value="Metal-dependent hydrolases"/>
    <property type="match status" value="1"/>
</dbReference>
<dbReference type="SUPFAM" id="SSF51338">
    <property type="entry name" value="Composite domain of metallo-dependent hydrolases"/>
    <property type="match status" value="1"/>
</dbReference>
<dbReference type="CDD" id="cd01300">
    <property type="entry name" value="YtcJ_like"/>
    <property type="match status" value="1"/>
</dbReference>
<evidence type="ECO:0000313" key="2">
    <source>
        <dbReference type="EMBL" id="ANZ46168.1"/>
    </source>
</evidence>
<evidence type="ECO:0000313" key="3">
    <source>
        <dbReference type="Proteomes" id="UP000093044"/>
    </source>
</evidence>
<accession>A0A1B2I854</accession>
<dbReference type="PANTHER" id="PTHR22642">
    <property type="entry name" value="IMIDAZOLONEPROPIONASE"/>
    <property type="match status" value="1"/>
</dbReference>
<dbReference type="GeneID" id="83059018"/>
<evidence type="ECO:0000259" key="1">
    <source>
        <dbReference type="Pfam" id="PF07969"/>
    </source>
</evidence>
<protein>
    <recommendedName>
        <fullName evidence="1">Amidohydrolase 3 domain-containing protein</fullName>
    </recommendedName>
</protein>
<dbReference type="AlphaFoldDB" id="A0A1B2I854"/>
<dbReference type="Proteomes" id="UP000093044">
    <property type="component" value="Chromosome"/>
</dbReference>
<reference evidence="2" key="1">
    <citation type="submission" date="2016-08" db="EMBL/GenBank/DDBJ databases">
        <title>Complete genome of Cloacibacillus porcorum.</title>
        <authorList>
            <person name="Looft T."/>
            <person name="Bayles D.O."/>
            <person name="Alt D.P."/>
        </authorList>
    </citation>
    <scope>NUCLEOTIDE SEQUENCE [LARGE SCALE GENOMIC DNA]</scope>
    <source>
        <strain evidence="2">CL-84</strain>
    </source>
</reference>
<dbReference type="InterPro" id="IPR033932">
    <property type="entry name" value="YtcJ-like"/>
</dbReference>
<sequence>MAVSKNKVAFFNAKIRPFVDFRQAEAILIDGGKIVSIGQTNQVLANCDNNVQKIDLKGRTVLPGFYDSHIHLMETSKVMDETWLGNVNSIEEMIEIGRKEAQTLQRQSEWILGRGWDQEKFPGKAYPSRYDLDKISSDRPILYQRCCGIVGVLNTKALEIAKIDRNFSIKGGIVDKDADGNPTGIVRREALDGWVKKLLPKITSQRAQFLLKRITQICAAAGMTSAQSDDLIMVLNDVDFLDDAYSKLAATGELSLRIGQQYLLRNMDMLSPFVAQGRKTGDGGELFYTGPLKIIVDGSLGSRTAALIESYSDAPDTKGLFVHSDEELLEMMTLAHMSDIQMAIHSIGDAASAKVLDIIESLQKKHVNPWNHRIVHCQIGNQEIYKRMARLGVNADVQAPFVASEWRWVKDRVGEKREAVSYAWKSLLNAGVELGGSSDSPVEPFAPLWGIQVAVTRTNIDGLPANGWLPNEILSVDRALRMYTLGSATVCGESKSKGTLENGKYGDMVILKEDPFLVKPNEIASIPVDLTVMGGRITFVGDSSIGI</sequence>
<keyword evidence="3" id="KW-1185">Reference proteome</keyword>
<dbReference type="GO" id="GO:0016810">
    <property type="term" value="F:hydrolase activity, acting on carbon-nitrogen (but not peptide) bonds"/>
    <property type="evidence" value="ECO:0007669"/>
    <property type="project" value="InterPro"/>
</dbReference>
<dbReference type="OrthoDB" id="9767366at2"/>
<dbReference type="Gene3D" id="3.10.310.70">
    <property type="match status" value="1"/>
</dbReference>
<dbReference type="Gene3D" id="2.30.40.10">
    <property type="entry name" value="Urease, subunit C, domain 1"/>
    <property type="match status" value="1"/>
</dbReference>
<dbReference type="KEGG" id="cpor:BED41_14305"/>
<dbReference type="EMBL" id="CP016757">
    <property type="protein sequence ID" value="ANZ46168.1"/>
    <property type="molecule type" value="Genomic_DNA"/>
</dbReference>
<organism evidence="2 3">
    <name type="scientific">Cloacibacillus porcorum</name>
    <dbReference type="NCBI Taxonomy" id="1197717"/>
    <lineage>
        <taxon>Bacteria</taxon>
        <taxon>Thermotogati</taxon>
        <taxon>Synergistota</taxon>
        <taxon>Synergistia</taxon>
        <taxon>Synergistales</taxon>
        <taxon>Synergistaceae</taxon>
        <taxon>Cloacibacillus</taxon>
    </lineage>
</organism>
<dbReference type="PANTHER" id="PTHR22642:SF2">
    <property type="entry name" value="PROTEIN LONG AFTER FAR-RED 3"/>
    <property type="match status" value="1"/>
</dbReference>
<dbReference type="RefSeq" id="WP_066747807.1">
    <property type="nucleotide sequence ID" value="NZ_CP016757.1"/>
</dbReference>
<dbReference type="InterPro" id="IPR011059">
    <property type="entry name" value="Metal-dep_hydrolase_composite"/>
</dbReference>
<gene>
    <name evidence="2" type="ORF">BED41_14305</name>
</gene>
<name>A0A1B2I854_9BACT</name>
<proteinExistence type="predicted"/>
<feature type="domain" description="Amidohydrolase 3" evidence="1">
    <location>
        <begin position="54"/>
        <end position="539"/>
    </location>
</feature>